<dbReference type="PRINTS" id="PR00081">
    <property type="entry name" value="GDHRDH"/>
</dbReference>
<dbReference type="Pfam" id="PF13561">
    <property type="entry name" value="adh_short_C2"/>
    <property type="match status" value="1"/>
</dbReference>
<dbReference type="PRINTS" id="PR00080">
    <property type="entry name" value="SDRFAMILY"/>
</dbReference>
<sequence length="272" mass="28245">MIVDLDDDVAIVTGAASGIGRAIAVRFAEAGADVVVADIDADGGADTVAQIEDTGGTGVFVDVDVSDGDDVGAMVEATSERFGGIDILVNNAGGSLAGDDNLHRIDESTWRTNIDVNLTGSFLCSKAVLPEMAAGGGGRMVHMSSVNALMGIGLTSYSSAKSGLFALSRTIATQYGRHGIRSNVICPGTIETENRRREMEASGGSDVRDEWLEQYALDRFGTPDDVADAALYLASDMSSFVTGTELLVDGGLTTGLDHSLEQAIYGVDEVPE</sequence>
<dbReference type="NCBIfam" id="NF005559">
    <property type="entry name" value="PRK07231.1"/>
    <property type="match status" value="1"/>
</dbReference>
<accession>A0A830GGF3</accession>
<dbReference type="GO" id="GO:0016491">
    <property type="term" value="F:oxidoreductase activity"/>
    <property type="evidence" value="ECO:0007669"/>
    <property type="project" value="UniProtKB-KW"/>
</dbReference>
<keyword evidence="2" id="KW-0560">Oxidoreductase</keyword>
<dbReference type="FunFam" id="3.40.50.720:FF:000084">
    <property type="entry name" value="Short-chain dehydrogenase reductase"/>
    <property type="match status" value="1"/>
</dbReference>
<dbReference type="Gene3D" id="3.40.50.720">
    <property type="entry name" value="NAD(P)-binding Rossmann-like Domain"/>
    <property type="match status" value="1"/>
</dbReference>
<dbReference type="SUPFAM" id="SSF51735">
    <property type="entry name" value="NAD(P)-binding Rossmann-fold domains"/>
    <property type="match status" value="1"/>
</dbReference>
<dbReference type="EMBL" id="BMOQ01000008">
    <property type="protein sequence ID" value="GGN24588.1"/>
    <property type="molecule type" value="Genomic_DNA"/>
</dbReference>
<dbReference type="InterPro" id="IPR002347">
    <property type="entry name" value="SDR_fam"/>
</dbReference>
<dbReference type="PANTHER" id="PTHR24321">
    <property type="entry name" value="DEHYDROGENASES, SHORT CHAIN"/>
    <property type="match status" value="1"/>
</dbReference>
<organism evidence="3 4">
    <name type="scientific">Halarchaeum nitratireducens</name>
    <dbReference type="NCBI Taxonomy" id="489913"/>
    <lineage>
        <taxon>Archaea</taxon>
        <taxon>Methanobacteriati</taxon>
        <taxon>Methanobacteriota</taxon>
        <taxon>Stenosarchaea group</taxon>
        <taxon>Halobacteria</taxon>
        <taxon>Halobacteriales</taxon>
        <taxon>Halobacteriaceae</taxon>
    </lineage>
</organism>
<comment type="caution">
    <text evidence="3">The sequence shown here is derived from an EMBL/GenBank/DDBJ whole genome shotgun (WGS) entry which is preliminary data.</text>
</comment>
<dbReference type="PROSITE" id="PS00061">
    <property type="entry name" value="ADH_SHORT"/>
    <property type="match status" value="1"/>
</dbReference>
<proteinExistence type="inferred from homology"/>
<dbReference type="InterPro" id="IPR020904">
    <property type="entry name" value="Sc_DH/Rdtase_CS"/>
</dbReference>
<dbReference type="RefSeq" id="WP_188879777.1">
    <property type="nucleotide sequence ID" value="NZ_BMOQ01000008.1"/>
</dbReference>
<keyword evidence="4" id="KW-1185">Reference proteome</keyword>
<reference evidence="3 4" key="1">
    <citation type="journal article" date="2019" name="Int. J. Syst. Evol. Microbiol.">
        <title>The Global Catalogue of Microorganisms (GCM) 10K type strain sequencing project: providing services to taxonomists for standard genome sequencing and annotation.</title>
        <authorList>
            <consortium name="The Broad Institute Genomics Platform"/>
            <consortium name="The Broad Institute Genome Sequencing Center for Infectious Disease"/>
            <person name="Wu L."/>
            <person name="Ma J."/>
        </authorList>
    </citation>
    <scope>NUCLEOTIDE SEQUENCE [LARGE SCALE GENOMIC DNA]</scope>
    <source>
        <strain evidence="3 4">JCM 16331</strain>
    </source>
</reference>
<dbReference type="InterPro" id="IPR036291">
    <property type="entry name" value="NAD(P)-bd_dom_sf"/>
</dbReference>
<name>A0A830GGF3_9EURY</name>
<dbReference type="AlphaFoldDB" id="A0A830GGF3"/>
<dbReference type="OrthoDB" id="7442at2157"/>
<dbReference type="PANTHER" id="PTHR24321:SF8">
    <property type="entry name" value="ESTRADIOL 17-BETA-DEHYDROGENASE 8-RELATED"/>
    <property type="match status" value="1"/>
</dbReference>
<evidence type="ECO:0000256" key="2">
    <source>
        <dbReference type="ARBA" id="ARBA00023002"/>
    </source>
</evidence>
<dbReference type="Proteomes" id="UP000608850">
    <property type="component" value="Unassembled WGS sequence"/>
</dbReference>
<evidence type="ECO:0000313" key="4">
    <source>
        <dbReference type="Proteomes" id="UP000608850"/>
    </source>
</evidence>
<protein>
    <submittedName>
        <fullName evidence="3">Oxidoreductase</fullName>
    </submittedName>
</protein>
<gene>
    <name evidence="3" type="ORF">GCM10009021_27990</name>
</gene>
<evidence type="ECO:0000313" key="3">
    <source>
        <dbReference type="EMBL" id="GGN24588.1"/>
    </source>
</evidence>
<comment type="similarity">
    <text evidence="1">Belongs to the short-chain dehydrogenases/reductases (SDR) family.</text>
</comment>
<evidence type="ECO:0000256" key="1">
    <source>
        <dbReference type="ARBA" id="ARBA00006484"/>
    </source>
</evidence>